<dbReference type="PATRIC" id="fig|1618334.3.peg.27"/>
<comment type="cofactor">
    <cofactor evidence="2">
        <name>Fe(2+)</name>
        <dbReference type="ChEBI" id="CHEBI:29033"/>
    </cofactor>
    <text evidence="2">Binds 1 Fe(2+) ion.</text>
</comment>
<feature type="binding site" evidence="2">
    <location>
        <position position="96"/>
    </location>
    <ligand>
        <name>Fe cation</name>
        <dbReference type="ChEBI" id="CHEBI:24875"/>
    </ligand>
</feature>
<evidence type="ECO:0000256" key="2">
    <source>
        <dbReference type="HAMAP-Rule" id="MF_00163"/>
    </source>
</evidence>
<dbReference type="AlphaFoldDB" id="A0A0G0LFI6"/>
<dbReference type="NCBIfam" id="NF001159">
    <property type="entry name" value="PRK00150.1-3"/>
    <property type="match status" value="1"/>
</dbReference>
<dbReference type="PIRSF" id="PIRSF004749">
    <property type="entry name" value="Pep_def"/>
    <property type="match status" value="1"/>
</dbReference>
<feature type="binding site" evidence="2">
    <location>
        <position position="138"/>
    </location>
    <ligand>
        <name>Fe cation</name>
        <dbReference type="ChEBI" id="CHEBI:24875"/>
    </ligand>
</feature>
<gene>
    <name evidence="2" type="primary">def</name>
    <name evidence="3" type="ORF">UT11_C0002G0012</name>
</gene>
<comment type="similarity">
    <text evidence="1 2">Belongs to the polypeptide deformylase family.</text>
</comment>
<dbReference type="CDD" id="cd00487">
    <property type="entry name" value="Pep_deformylase"/>
    <property type="match status" value="1"/>
</dbReference>
<feature type="binding site" evidence="2">
    <location>
        <position position="142"/>
    </location>
    <ligand>
        <name>Fe cation</name>
        <dbReference type="ChEBI" id="CHEBI:24875"/>
    </ligand>
</feature>
<feature type="active site" evidence="2">
    <location>
        <position position="139"/>
    </location>
</feature>
<dbReference type="PANTHER" id="PTHR10458:SF22">
    <property type="entry name" value="PEPTIDE DEFORMYLASE"/>
    <property type="match status" value="1"/>
</dbReference>
<keyword evidence="2" id="KW-0479">Metal-binding</keyword>
<sequence>MKILTHPNPILRKKSTNVEFVDDQIHKFVQDMIKILLSQNGLGLAAPQVGQNIKIFIINKKLGEKLKKDERHDFHIFINPRINWKSSDKSSDWEGCLSLPGLEGKVERPNRVRIKAQNLEGQKFSLKSDQLLARAIQHEYDHLEGILYIDYIKSKKDLKKIGK</sequence>
<dbReference type="HAMAP" id="MF_00163">
    <property type="entry name" value="Pep_deformylase"/>
    <property type="match status" value="1"/>
</dbReference>
<dbReference type="EMBL" id="LBVO01000002">
    <property type="protein sequence ID" value="KKQ90608.1"/>
    <property type="molecule type" value="Genomic_DNA"/>
</dbReference>
<dbReference type="EC" id="3.5.1.88" evidence="2"/>
<dbReference type="Gene3D" id="3.90.45.10">
    <property type="entry name" value="Peptide deformylase"/>
    <property type="match status" value="1"/>
</dbReference>
<reference evidence="3 4" key="1">
    <citation type="journal article" date="2015" name="Nature">
        <title>rRNA introns, odd ribosomes, and small enigmatic genomes across a large radiation of phyla.</title>
        <authorList>
            <person name="Brown C.T."/>
            <person name="Hug L.A."/>
            <person name="Thomas B.C."/>
            <person name="Sharon I."/>
            <person name="Castelle C.J."/>
            <person name="Singh A."/>
            <person name="Wilkins M.J."/>
            <person name="Williams K.H."/>
            <person name="Banfield J.F."/>
        </authorList>
    </citation>
    <scope>NUCLEOTIDE SEQUENCE [LARGE SCALE GENOMIC DNA]</scope>
</reference>
<comment type="catalytic activity">
    <reaction evidence="2">
        <text>N-terminal N-formyl-L-methionyl-[peptide] + H2O = N-terminal L-methionyl-[peptide] + formate</text>
        <dbReference type="Rhea" id="RHEA:24420"/>
        <dbReference type="Rhea" id="RHEA-COMP:10639"/>
        <dbReference type="Rhea" id="RHEA-COMP:10640"/>
        <dbReference type="ChEBI" id="CHEBI:15377"/>
        <dbReference type="ChEBI" id="CHEBI:15740"/>
        <dbReference type="ChEBI" id="CHEBI:49298"/>
        <dbReference type="ChEBI" id="CHEBI:64731"/>
        <dbReference type="EC" id="3.5.1.88"/>
    </reaction>
</comment>
<dbReference type="SUPFAM" id="SSF56420">
    <property type="entry name" value="Peptide deformylase"/>
    <property type="match status" value="1"/>
</dbReference>
<dbReference type="PANTHER" id="PTHR10458">
    <property type="entry name" value="PEPTIDE DEFORMYLASE"/>
    <property type="match status" value="1"/>
</dbReference>
<dbReference type="GO" id="GO:0006412">
    <property type="term" value="P:translation"/>
    <property type="evidence" value="ECO:0007669"/>
    <property type="project" value="UniProtKB-UniRule"/>
</dbReference>
<dbReference type="Pfam" id="PF01327">
    <property type="entry name" value="Pep_deformylase"/>
    <property type="match status" value="1"/>
</dbReference>
<name>A0A0G0LFI6_9BACT</name>
<keyword evidence="2" id="KW-0648">Protein biosynthesis</keyword>
<evidence type="ECO:0000313" key="4">
    <source>
        <dbReference type="Proteomes" id="UP000033934"/>
    </source>
</evidence>
<dbReference type="GO" id="GO:0042586">
    <property type="term" value="F:peptide deformylase activity"/>
    <property type="evidence" value="ECO:0007669"/>
    <property type="project" value="UniProtKB-UniRule"/>
</dbReference>
<organism evidence="3 4">
    <name type="scientific">Berkelbacteria bacterium GW2011_GWA2_38_9</name>
    <dbReference type="NCBI Taxonomy" id="1618334"/>
    <lineage>
        <taxon>Bacteria</taxon>
        <taxon>Candidatus Berkelbacteria</taxon>
    </lineage>
</organism>
<dbReference type="InterPro" id="IPR036821">
    <property type="entry name" value="Peptide_deformylase_sf"/>
</dbReference>
<dbReference type="GO" id="GO:0046872">
    <property type="term" value="F:metal ion binding"/>
    <property type="evidence" value="ECO:0007669"/>
    <property type="project" value="UniProtKB-KW"/>
</dbReference>
<dbReference type="PRINTS" id="PR01576">
    <property type="entry name" value="PDEFORMYLASE"/>
</dbReference>
<proteinExistence type="inferred from homology"/>
<dbReference type="NCBIfam" id="TIGR00079">
    <property type="entry name" value="pept_deformyl"/>
    <property type="match status" value="1"/>
</dbReference>
<comment type="function">
    <text evidence="2">Removes the formyl group from the N-terminal Met of newly synthesized proteins. Requires at least a dipeptide for an efficient rate of reaction. N-terminal L-methionine is a prerequisite for activity but the enzyme has broad specificity at other positions.</text>
</comment>
<keyword evidence="2" id="KW-0378">Hydrolase</keyword>
<dbReference type="InterPro" id="IPR023635">
    <property type="entry name" value="Peptide_deformylase"/>
</dbReference>
<evidence type="ECO:0000256" key="1">
    <source>
        <dbReference type="ARBA" id="ARBA00010759"/>
    </source>
</evidence>
<accession>A0A0G0LFI6</accession>
<keyword evidence="2" id="KW-0408">Iron</keyword>
<protein>
    <recommendedName>
        <fullName evidence="2">Peptide deformylase</fullName>
        <shortName evidence="2">PDF</shortName>
        <ecNumber evidence="2">3.5.1.88</ecNumber>
    </recommendedName>
    <alternativeName>
        <fullName evidence="2">Polypeptide deformylase</fullName>
    </alternativeName>
</protein>
<evidence type="ECO:0000313" key="3">
    <source>
        <dbReference type="EMBL" id="KKQ90608.1"/>
    </source>
</evidence>
<comment type="caution">
    <text evidence="3">The sequence shown here is derived from an EMBL/GenBank/DDBJ whole genome shotgun (WGS) entry which is preliminary data.</text>
</comment>
<dbReference type="Proteomes" id="UP000033934">
    <property type="component" value="Unassembled WGS sequence"/>
</dbReference>